<proteinExistence type="predicted"/>
<protein>
    <submittedName>
        <fullName evidence="2">Uncharacterized protein</fullName>
    </submittedName>
</protein>
<gene>
    <name evidence="2" type="ORF">BD626DRAFT_517319</name>
</gene>
<feature type="signal peptide" evidence="1">
    <location>
        <begin position="1"/>
        <end position="17"/>
    </location>
</feature>
<name>A0A550BWG4_9AGAR</name>
<sequence length="77" mass="8731">CLVLMYIVLFPLSPLTAKRHSCPLVRLLVTRVYSCLGFRSKQVSNSSIQGGPGEGCLELYISPSCCRFEHRCDRYFD</sequence>
<dbReference type="Proteomes" id="UP000320762">
    <property type="component" value="Unassembled WGS sequence"/>
</dbReference>
<keyword evidence="3" id="KW-1185">Reference proteome</keyword>
<organism evidence="2 3">
    <name type="scientific">Schizophyllum amplum</name>
    <dbReference type="NCBI Taxonomy" id="97359"/>
    <lineage>
        <taxon>Eukaryota</taxon>
        <taxon>Fungi</taxon>
        <taxon>Dikarya</taxon>
        <taxon>Basidiomycota</taxon>
        <taxon>Agaricomycotina</taxon>
        <taxon>Agaricomycetes</taxon>
        <taxon>Agaricomycetidae</taxon>
        <taxon>Agaricales</taxon>
        <taxon>Schizophyllaceae</taxon>
        <taxon>Schizophyllum</taxon>
    </lineage>
</organism>
<evidence type="ECO:0000313" key="2">
    <source>
        <dbReference type="EMBL" id="TRM56871.1"/>
    </source>
</evidence>
<evidence type="ECO:0000256" key="1">
    <source>
        <dbReference type="SAM" id="SignalP"/>
    </source>
</evidence>
<feature type="chain" id="PRO_5021851421" evidence="1">
    <location>
        <begin position="18"/>
        <end position="77"/>
    </location>
</feature>
<reference evidence="2 3" key="1">
    <citation type="journal article" date="2019" name="New Phytol.">
        <title>Comparative genomics reveals unique wood-decay strategies and fruiting body development in the Schizophyllaceae.</title>
        <authorList>
            <person name="Almasi E."/>
            <person name="Sahu N."/>
            <person name="Krizsan K."/>
            <person name="Balint B."/>
            <person name="Kovacs G.M."/>
            <person name="Kiss B."/>
            <person name="Cseklye J."/>
            <person name="Drula E."/>
            <person name="Henrissat B."/>
            <person name="Nagy I."/>
            <person name="Chovatia M."/>
            <person name="Adam C."/>
            <person name="LaButti K."/>
            <person name="Lipzen A."/>
            <person name="Riley R."/>
            <person name="Grigoriev I.V."/>
            <person name="Nagy L.G."/>
        </authorList>
    </citation>
    <scope>NUCLEOTIDE SEQUENCE [LARGE SCALE GENOMIC DNA]</scope>
    <source>
        <strain evidence="2 3">NL-1724</strain>
    </source>
</reference>
<evidence type="ECO:0000313" key="3">
    <source>
        <dbReference type="Proteomes" id="UP000320762"/>
    </source>
</evidence>
<dbReference type="EMBL" id="VDMD01000057">
    <property type="protein sequence ID" value="TRM56871.1"/>
    <property type="molecule type" value="Genomic_DNA"/>
</dbReference>
<dbReference type="AlphaFoldDB" id="A0A550BWG4"/>
<keyword evidence="1" id="KW-0732">Signal</keyword>
<accession>A0A550BWG4</accession>
<comment type="caution">
    <text evidence="2">The sequence shown here is derived from an EMBL/GenBank/DDBJ whole genome shotgun (WGS) entry which is preliminary data.</text>
</comment>
<feature type="non-terminal residue" evidence="2">
    <location>
        <position position="1"/>
    </location>
</feature>